<dbReference type="AlphaFoldDB" id="A0AAD3TWS8"/>
<keyword evidence="1" id="KW-0732">Signal</keyword>
<dbReference type="InterPro" id="IPR021851">
    <property type="entry name" value="DUF3455"/>
</dbReference>
<sequence length="202" mass="21582">MLLPFLFLALLVSLTPASARWVSDLCPGAPGALTPPLPLPPGMAEPDGPLNFVLVARGKATQCGTQTWARAKTYDAGCVLTLPPFFGALAPDMSCRALDIAYPQIGAVPQIALEIVELGNQLTATDPGSGLSVTLNVSARIAPPRVNRLYDLDWTSYNAVAGDSGFGTEVLRIYTAGGVPRRCREGRLPDEVDYAALYWFYK</sequence>
<dbReference type="Proteomes" id="UP001222932">
    <property type="component" value="Unassembled WGS sequence"/>
</dbReference>
<evidence type="ECO:0008006" key="4">
    <source>
        <dbReference type="Google" id="ProtNLM"/>
    </source>
</evidence>
<proteinExistence type="predicted"/>
<evidence type="ECO:0000313" key="2">
    <source>
        <dbReference type="EMBL" id="GMK58307.1"/>
    </source>
</evidence>
<dbReference type="Pfam" id="PF11937">
    <property type="entry name" value="DUF3455"/>
    <property type="match status" value="1"/>
</dbReference>
<feature type="chain" id="PRO_5042042959" description="Ubiquitin 3 binding protein But2 C-terminal domain-containing protein" evidence="1">
    <location>
        <begin position="20"/>
        <end position="202"/>
    </location>
</feature>
<gene>
    <name evidence="2" type="ORF">CspeluHIS016_0503390</name>
</gene>
<keyword evidence="3" id="KW-1185">Reference proteome</keyword>
<reference evidence="2" key="2">
    <citation type="submission" date="2023-06" db="EMBL/GenBank/DDBJ databases">
        <authorList>
            <person name="Kobayashi Y."/>
            <person name="Kayamori A."/>
            <person name="Aoki K."/>
            <person name="Shiwa Y."/>
            <person name="Fujita N."/>
            <person name="Sugita T."/>
            <person name="Iwasaki W."/>
            <person name="Tanaka N."/>
            <person name="Takashima M."/>
        </authorList>
    </citation>
    <scope>NUCLEOTIDE SEQUENCE</scope>
    <source>
        <strain evidence="2">HIS016</strain>
    </source>
</reference>
<comment type="caution">
    <text evidence="2">The sequence shown here is derived from an EMBL/GenBank/DDBJ whole genome shotgun (WGS) entry which is preliminary data.</text>
</comment>
<dbReference type="EMBL" id="BTCM01000005">
    <property type="protein sequence ID" value="GMK58307.1"/>
    <property type="molecule type" value="Genomic_DNA"/>
</dbReference>
<evidence type="ECO:0000313" key="3">
    <source>
        <dbReference type="Proteomes" id="UP001222932"/>
    </source>
</evidence>
<organism evidence="2 3">
    <name type="scientific">Cutaneotrichosporon spelunceum</name>
    <dbReference type="NCBI Taxonomy" id="1672016"/>
    <lineage>
        <taxon>Eukaryota</taxon>
        <taxon>Fungi</taxon>
        <taxon>Dikarya</taxon>
        <taxon>Basidiomycota</taxon>
        <taxon>Agaricomycotina</taxon>
        <taxon>Tremellomycetes</taxon>
        <taxon>Trichosporonales</taxon>
        <taxon>Trichosporonaceae</taxon>
        <taxon>Cutaneotrichosporon</taxon>
    </lineage>
</organism>
<evidence type="ECO:0000256" key="1">
    <source>
        <dbReference type="SAM" id="SignalP"/>
    </source>
</evidence>
<feature type="signal peptide" evidence="1">
    <location>
        <begin position="1"/>
        <end position="19"/>
    </location>
</feature>
<name>A0AAD3TWS8_9TREE</name>
<protein>
    <recommendedName>
        <fullName evidence="4">Ubiquitin 3 binding protein But2 C-terminal domain-containing protein</fullName>
    </recommendedName>
</protein>
<accession>A0AAD3TWS8</accession>
<reference evidence="2" key="1">
    <citation type="journal article" date="2023" name="BMC Genomics">
        <title>Chromosome-level genome assemblies of Cutaneotrichosporon spp. (Trichosporonales, Basidiomycota) reveal imbalanced evolution between nucleotide sequences and chromosome synteny.</title>
        <authorList>
            <person name="Kobayashi Y."/>
            <person name="Kayamori A."/>
            <person name="Aoki K."/>
            <person name="Shiwa Y."/>
            <person name="Matsutani M."/>
            <person name="Fujita N."/>
            <person name="Sugita T."/>
            <person name="Iwasaki W."/>
            <person name="Tanaka N."/>
            <person name="Takashima M."/>
        </authorList>
    </citation>
    <scope>NUCLEOTIDE SEQUENCE</scope>
    <source>
        <strain evidence="2">HIS016</strain>
    </source>
</reference>